<gene>
    <name evidence="11" type="ORF">RCOM_1502470</name>
</gene>
<evidence type="ECO:0000256" key="7">
    <source>
        <dbReference type="SAM" id="Coils"/>
    </source>
</evidence>
<dbReference type="EMBL" id="EQ973773">
    <property type="protein sequence ID" value="EEF51630.1"/>
    <property type="molecule type" value="Genomic_DNA"/>
</dbReference>
<comment type="subcellular location">
    <subcellularLocation>
        <location evidence="1">Chromosome</location>
        <location evidence="1">Centromere</location>
    </subcellularLocation>
    <subcellularLocation>
        <location evidence="6">Nucleus</location>
    </subcellularLocation>
</comment>
<dbReference type="GO" id="GO:0042054">
    <property type="term" value="F:histone methyltransferase activity"/>
    <property type="evidence" value="ECO:0000318"/>
    <property type="project" value="GO_Central"/>
</dbReference>
<dbReference type="PROSITE" id="PS50280">
    <property type="entry name" value="SET"/>
    <property type="match status" value="1"/>
</dbReference>
<evidence type="ECO:0000256" key="5">
    <source>
        <dbReference type="ARBA" id="ARBA00023328"/>
    </source>
</evidence>
<evidence type="ECO:0000313" key="12">
    <source>
        <dbReference type="Proteomes" id="UP000008311"/>
    </source>
</evidence>
<dbReference type="Pfam" id="PF00856">
    <property type="entry name" value="SET"/>
    <property type="match status" value="1"/>
</dbReference>
<dbReference type="GO" id="GO:0000775">
    <property type="term" value="C:chromosome, centromeric region"/>
    <property type="evidence" value="ECO:0007669"/>
    <property type="project" value="UniProtKB-SubCell"/>
</dbReference>
<dbReference type="Pfam" id="PF05033">
    <property type="entry name" value="Pre-SET"/>
    <property type="match status" value="1"/>
</dbReference>
<dbReference type="OrthoDB" id="5792673at2759"/>
<dbReference type="InterPro" id="IPR051357">
    <property type="entry name" value="H3K9_HMTase_SUVAR3-9"/>
</dbReference>
<evidence type="ECO:0000259" key="8">
    <source>
        <dbReference type="PROSITE" id="PS50280"/>
    </source>
</evidence>
<evidence type="ECO:0000313" key="11">
    <source>
        <dbReference type="EMBL" id="EEF51630.1"/>
    </source>
</evidence>
<feature type="domain" description="Pre-SET" evidence="9">
    <location>
        <begin position="396"/>
        <end position="456"/>
    </location>
</feature>
<keyword evidence="11" id="KW-0489">Methyltransferase</keyword>
<dbReference type="InterPro" id="IPR046341">
    <property type="entry name" value="SET_dom_sf"/>
</dbReference>
<feature type="coiled-coil region" evidence="7">
    <location>
        <begin position="116"/>
        <end position="143"/>
    </location>
</feature>
<reference evidence="12" key="1">
    <citation type="journal article" date="2010" name="Nat. Biotechnol.">
        <title>Draft genome sequence of the oilseed species Ricinus communis.</title>
        <authorList>
            <person name="Chan A.P."/>
            <person name="Crabtree J."/>
            <person name="Zhao Q."/>
            <person name="Lorenzi H."/>
            <person name="Orvis J."/>
            <person name="Puiu D."/>
            <person name="Melake-Berhan A."/>
            <person name="Jones K.M."/>
            <person name="Redman J."/>
            <person name="Chen G."/>
            <person name="Cahoon E.B."/>
            <person name="Gedil M."/>
            <person name="Stanke M."/>
            <person name="Haas B.J."/>
            <person name="Wortman J.R."/>
            <person name="Fraser-Liggett C.M."/>
            <person name="Ravel J."/>
            <person name="Rabinowicz P.D."/>
        </authorList>
    </citation>
    <scope>NUCLEOTIDE SEQUENCE [LARGE SCALE GENOMIC DNA]</scope>
    <source>
        <strain evidence="12">cv. Hale</strain>
    </source>
</reference>
<name>B9RA03_RICCO</name>
<evidence type="ECO:0000256" key="4">
    <source>
        <dbReference type="ARBA" id="ARBA00023242"/>
    </source>
</evidence>
<dbReference type="eggNOG" id="KOG1082">
    <property type="taxonomic scope" value="Eukaryota"/>
</dbReference>
<keyword evidence="3" id="KW-0156">Chromatin regulator</keyword>
<evidence type="ECO:0000256" key="1">
    <source>
        <dbReference type="ARBA" id="ARBA00004584"/>
    </source>
</evidence>
<dbReference type="PROSITE" id="PS51015">
    <property type="entry name" value="YDG"/>
    <property type="match status" value="1"/>
</dbReference>
<dbReference type="GO" id="GO:0005634">
    <property type="term" value="C:nucleus"/>
    <property type="evidence" value="ECO:0007669"/>
    <property type="project" value="UniProtKB-SubCell"/>
</dbReference>
<evidence type="ECO:0000256" key="6">
    <source>
        <dbReference type="PROSITE-ProRule" id="PRU00358"/>
    </source>
</evidence>
<dbReference type="GO" id="GO:0003690">
    <property type="term" value="F:double-stranded DNA binding"/>
    <property type="evidence" value="ECO:0000318"/>
    <property type="project" value="GO_Central"/>
</dbReference>
<evidence type="ECO:0000259" key="10">
    <source>
        <dbReference type="PROSITE" id="PS51015"/>
    </source>
</evidence>
<keyword evidence="12" id="KW-1185">Reference proteome</keyword>
<dbReference type="InterPro" id="IPR003105">
    <property type="entry name" value="SRA_YDG"/>
</dbReference>
<organism evidence="11 12">
    <name type="scientific">Ricinus communis</name>
    <name type="common">Castor bean</name>
    <dbReference type="NCBI Taxonomy" id="3988"/>
    <lineage>
        <taxon>Eukaryota</taxon>
        <taxon>Viridiplantae</taxon>
        <taxon>Streptophyta</taxon>
        <taxon>Embryophyta</taxon>
        <taxon>Tracheophyta</taxon>
        <taxon>Spermatophyta</taxon>
        <taxon>Magnoliopsida</taxon>
        <taxon>eudicotyledons</taxon>
        <taxon>Gunneridae</taxon>
        <taxon>Pentapetalae</taxon>
        <taxon>rosids</taxon>
        <taxon>fabids</taxon>
        <taxon>Malpighiales</taxon>
        <taxon>Euphorbiaceae</taxon>
        <taxon>Acalyphoideae</taxon>
        <taxon>Acalypheae</taxon>
        <taxon>Ricinus</taxon>
    </lineage>
</organism>
<protein>
    <submittedName>
        <fullName evidence="11">Histone-lysine n-methyltransferase, suvh, putative</fullName>
        <ecNumber evidence="11">2.1.1.43</ecNumber>
    </submittedName>
</protein>
<proteinExistence type="predicted"/>
<dbReference type="AlphaFoldDB" id="B9RA03"/>
<dbReference type="InterPro" id="IPR001214">
    <property type="entry name" value="SET_dom"/>
</dbReference>
<dbReference type="Proteomes" id="UP000008311">
    <property type="component" value="Unassembled WGS sequence"/>
</dbReference>
<keyword evidence="4 6" id="KW-0539">Nucleus</keyword>
<dbReference type="Gene3D" id="2.170.270.10">
    <property type="entry name" value="SET domain"/>
    <property type="match status" value="1"/>
</dbReference>
<feature type="domain" description="YDG" evidence="10">
    <location>
        <begin position="169"/>
        <end position="328"/>
    </location>
</feature>
<dbReference type="InterPro" id="IPR036987">
    <property type="entry name" value="SRA-YDG_sf"/>
</dbReference>
<evidence type="ECO:0000256" key="2">
    <source>
        <dbReference type="ARBA" id="ARBA00022454"/>
    </source>
</evidence>
<sequence length="631" mass="72091">MHSSSKFERARTAATLQFPRGCGSHDEIEVDPDENVNSFQNLVPVKPPRKYVRKRSVEEFSPKQDFNPYCRNTDSGVDSKNKIFAERKFFEYKKQPLADNGRPLTNWSDEGPSTSRKKVKEVLKLFNETLKTLENEVKSKGKKSNICLHRKAAMVLGKNKWVNTAKRLGPVPGIEIGDRFHYRAELYVTGLHLQFLKGIDYMKKDGILLATSIVATDKYSNLMKSSDVLIYSGEGGNPKVQNPKIQPLRDQKLENGNLALSNSMDQKRPVRVVLTESKRSKASIHTGSAREKQNLGTGYFYDGLYFVENVSQERGEFGKLVFKFKLRRIPLQPERTSGFVIKSEKCKSIKDCRIVNDISEGKEKMPISVVNTVDDERPSQFTYIACLGEQIKSLSSGCDCTDRCSSFDNCSCISKNGQEIPYNDCKRLVRKRPCIYECGHFCKCSDSCPNRVCQLGIQLQLEVFKTESKGWGVRSRSYIRAGSFICEYVGKIVQAEEACRRFGREDYLFDIGDNYDDRIIRANHVPRLRNYEHLSLCKKDWGFMIDAGQRGNVGRFINHSCSPNLYVQNVLWDHHDRGIPHVMLFAKKDIPPWTELTYDYNCRLGDFRCMNGNVKAKNCMCKSPHCVGKFL</sequence>
<dbReference type="PANTHER" id="PTHR45660:SF46">
    <property type="entry name" value="HISTONE-LYSINE N-METHYLTRANSFERASE, H3 LYSINE-9 SPECIFIC SUVH6"/>
    <property type="match status" value="1"/>
</dbReference>
<dbReference type="InterPro" id="IPR007728">
    <property type="entry name" value="Pre-SET_dom"/>
</dbReference>
<dbReference type="KEGG" id="rcu:8289675"/>
<keyword evidence="5" id="KW-0137">Centromere</keyword>
<dbReference type="SMART" id="SM00468">
    <property type="entry name" value="PreSET"/>
    <property type="match status" value="1"/>
</dbReference>
<dbReference type="STRING" id="3988.B9RA03"/>
<dbReference type="InterPro" id="IPR015947">
    <property type="entry name" value="PUA-like_sf"/>
</dbReference>
<dbReference type="PROSITE" id="PS50867">
    <property type="entry name" value="PRE_SET"/>
    <property type="match status" value="1"/>
</dbReference>
<dbReference type="PANTHER" id="PTHR45660">
    <property type="entry name" value="HISTONE-LYSINE N-METHYLTRANSFERASE SETMAR"/>
    <property type="match status" value="1"/>
</dbReference>
<feature type="domain" description="SET" evidence="8">
    <location>
        <begin position="459"/>
        <end position="601"/>
    </location>
</feature>
<dbReference type="PROSITE" id="PS51575">
    <property type="entry name" value="SAM_MT43_SUVAR39_2"/>
    <property type="match status" value="1"/>
</dbReference>
<dbReference type="EC" id="2.1.1.43" evidence="11"/>
<dbReference type="Pfam" id="PF02182">
    <property type="entry name" value="SAD_SRA"/>
    <property type="match status" value="1"/>
</dbReference>
<dbReference type="InterPro" id="IPR025794">
    <property type="entry name" value="H3-K9-MeTrfase_plant"/>
</dbReference>
<dbReference type="SMART" id="SM00317">
    <property type="entry name" value="SET"/>
    <property type="match status" value="1"/>
</dbReference>
<accession>B9RA03</accession>
<dbReference type="GO" id="GO:0032259">
    <property type="term" value="P:methylation"/>
    <property type="evidence" value="ECO:0007669"/>
    <property type="project" value="UniProtKB-KW"/>
</dbReference>
<dbReference type="GO" id="GO:0008270">
    <property type="term" value="F:zinc ion binding"/>
    <property type="evidence" value="ECO:0007669"/>
    <property type="project" value="InterPro"/>
</dbReference>
<dbReference type="Gene3D" id="2.30.280.10">
    <property type="entry name" value="SRA-YDG"/>
    <property type="match status" value="1"/>
</dbReference>
<keyword evidence="2" id="KW-0158">Chromosome</keyword>
<keyword evidence="7" id="KW-0175">Coiled coil</keyword>
<dbReference type="SMART" id="SM00466">
    <property type="entry name" value="SRA"/>
    <property type="match status" value="1"/>
</dbReference>
<dbReference type="SUPFAM" id="SSF88697">
    <property type="entry name" value="PUA domain-like"/>
    <property type="match status" value="1"/>
</dbReference>
<keyword evidence="11" id="KW-0808">Transferase</keyword>
<dbReference type="InParanoid" id="B9RA03"/>
<evidence type="ECO:0000259" key="9">
    <source>
        <dbReference type="PROSITE" id="PS50867"/>
    </source>
</evidence>
<dbReference type="SUPFAM" id="SSF82199">
    <property type="entry name" value="SET domain"/>
    <property type="match status" value="1"/>
</dbReference>
<evidence type="ECO:0000256" key="3">
    <source>
        <dbReference type="ARBA" id="ARBA00022853"/>
    </source>
</evidence>